<dbReference type="InterPro" id="IPR028974">
    <property type="entry name" value="TSP_type-3_rpt"/>
</dbReference>
<name>A0ABX7WYQ1_9GAMM</name>
<dbReference type="InterPro" id="IPR003961">
    <property type="entry name" value="FN3_dom"/>
</dbReference>
<dbReference type="InterPro" id="IPR013783">
    <property type="entry name" value="Ig-like_fold"/>
</dbReference>
<dbReference type="InterPro" id="IPR036116">
    <property type="entry name" value="FN3_sf"/>
</dbReference>
<dbReference type="Proteomes" id="UP000672027">
    <property type="component" value="Chromosome"/>
</dbReference>
<proteinExistence type="predicted"/>
<dbReference type="EMBL" id="CP072800">
    <property type="protein sequence ID" value="QTR48864.1"/>
    <property type="molecule type" value="Genomic_DNA"/>
</dbReference>
<evidence type="ECO:0000313" key="2">
    <source>
        <dbReference type="EMBL" id="QTR48864.1"/>
    </source>
</evidence>
<reference evidence="2 3" key="1">
    <citation type="submission" date="2021-04" db="EMBL/GenBank/DDBJ databases">
        <title>Genomics, taxonomy and metabolism of representatives of sulfur bacteria of the genus Thiothrix: Thiothrix fructosivorans QT, Thiothrix unzii A1T and three new species, Thiothrix subterranea sp. nov., Thiothrix litoralis sp. nov. and 'Candidatus Thiothrix anitrata' sp. nov.</title>
        <authorList>
            <person name="Ravin N.V."/>
            <person name="Smolyakov D."/>
            <person name="Rudenko T.S."/>
            <person name="Mardanov A.V."/>
            <person name="Beletsky A.V."/>
            <person name="Markov N.D."/>
            <person name="Fomenkov A.I."/>
            <person name="Roberts R.J."/>
            <person name="Karnachuk O.V."/>
            <person name="Novikov A."/>
            <person name="Grabovich M.Y."/>
        </authorList>
    </citation>
    <scope>NUCLEOTIDE SEQUENCE [LARGE SCALE GENOMIC DNA]</scope>
    <source>
        <strain evidence="2 3">A52</strain>
    </source>
</reference>
<dbReference type="Gene3D" id="2.60.40.10">
    <property type="entry name" value="Immunoglobulins"/>
    <property type="match status" value="1"/>
</dbReference>
<dbReference type="Gene3D" id="4.10.1080.10">
    <property type="entry name" value="TSP type-3 repeat"/>
    <property type="match status" value="1"/>
</dbReference>
<dbReference type="PROSITE" id="PS50853">
    <property type="entry name" value="FN3"/>
    <property type="match status" value="1"/>
</dbReference>
<evidence type="ECO:0000259" key="1">
    <source>
        <dbReference type="PROSITE" id="PS50853"/>
    </source>
</evidence>
<dbReference type="SUPFAM" id="SSF49265">
    <property type="entry name" value="Fibronectin type III"/>
    <property type="match status" value="1"/>
</dbReference>
<dbReference type="Pfam" id="PF07603">
    <property type="entry name" value="Lcl_C"/>
    <property type="match status" value="1"/>
</dbReference>
<sequence>MDGLPSSVPARQLGAAVQQPDVQIKRELVSLYGGEHGASIPSRGYLSDVIWGEQIVYPAETVGNRSAAVMSGNALSSAERIIYYGFNIGQWKWRLDSETTVLTRAFMTQPLLVFLQDVDKVKIAGQMVNSPFFAQALAEHKKYVLDPLWTNNTVLDDLLEGLGEYGVSQLTEVQKLGGAQAFNTRLAQPEITAALQSTQPGINFADKSKTFEIFKGMSVSGSREITTQKEQMDFTSYSTLTYGVQEVVNFENISGGFWDNVDRHFFKVPLLKPVTGWLDKDLVKKTTLGISKIPVLQTVGGSAQVALFRNNPYTPYDAPMAMNLVTAAAVTAEVVGTAAAVFKPELINTLMTEVKAFSDKAQPYVEWTALIYSVAKSGQDLLCTAADAKEGICGDYFKKIDKLMKLVPSGVIDSVQGALKAGEASKPFDENTFCGTAILAGRFTGNVRKTPMDKRSNNTKLAVCAFNELITKPIISNIKDYLPTTYGRIKDVKSIKLTADFFKRAGWKINVTGVPADIRLESLVAQLATTKVGIKDSLKVLSGVMDVSNGTLEFTRAVMDGKVQMLPLLIQLRDALMDYLEENGNAYASAALYDVFKALTPAKYVQLAYAAGNKGTALAWDWMTDPSVVKLAMRRRTKNALDISYQIPEMRAVRYLKVPFNDKKMVSHTLTGTYYRGKDDSYIYPVANDKGSNNLLVMPGFSASIENQSVFDVVDKGTIKQLLAKGNVNLLLDVIKFNSSSEVRDVPSTERKQGDYRYFTTTVQDSFFPWWNPIVGLDAQDVLNQKIFGKDMSKYQAIDFTEIYLNQLKGKANFTLRHKTSGIYSDYTHIAFKSGANEKLFANTFSVYVLNNLKAWATSLNKSSLVYREQKSGSFTGVGEVQLKFNKDVTWSGVGNNGLWAVWHTVQNGKYVWSDPVSLGSILGGETKVLAFPPGIDVKTSELVVYDDILSGYLARSKVSRSQVLNNLVSATYYSQYPLIRVPLPSLASTNSSLLKPIDTDKDGVPDYLDAFKSDPKWAYDTDKDGMPDGWEIQYGLNIYGPADAVKDKDGDGYSNLYEFKSNTSPADKNSKPVPVIAKIVPLTGKVGQTVTLNVSGSNLPSTIVANIAKQTVGCSTATKSATAATFTCPLSVVGSQTLAVKTNTQANGGTVISGGTATFVVSPALTAPKNLKTIPGTSKVTLSWDAVTGAVGYGICRATVSITDVGKCASYAGGAWTGATNTQTELSGLVNGTKYYFRVIALDAKGNKSSASAEVTATPQKIVGVTSKLNDTGITTCSNSTQNGQPCPLLTHPRQDADHGRDVTHNDNSDGHAGFSFTKIGANGETLPNSATDWYCVKDNVTGLIWEIKQGTPNNVKGDSGLHDPDDTFTWYEPDNTKNGGNAGDPAGIPGSINVNYGKTCYGHDHKTVATWCNTKAYVDRVNTDGLCGAKDWRLPSKEELLSIVSYDRDNPAIDTDWFPDTPSESPALFWSISSYAYYYFDYYAWRVDFGGGGASSYFKSSGSRVRLVRSLQ</sequence>
<dbReference type="SMART" id="SM00060">
    <property type="entry name" value="FN3"/>
    <property type="match status" value="1"/>
</dbReference>
<dbReference type="CDD" id="cd00063">
    <property type="entry name" value="FN3"/>
    <property type="match status" value="1"/>
</dbReference>
<dbReference type="RefSeq" id="WP_210225742.1">
    <property type="nucleotide sequence ID" value="NZ_CP072800.1"/>
</dbReference>
<organism evidence="2 3">
    <name type="scientific">Candidatus Thiothrix anitrata</name>
    <dbReference type="NCBI Taxonomy" id="2823902"/>
    <lineage>
        <taxon>Bacteria</taxon>
        <taxon>Pseudomonadati</taxon>
        <taxon>Pseudomonadota</taxon>
        <taxon>Gammaproteobacteria</taxon>
        <taxon>Thiotrichales</taxon>
        <taxon>Thiotrichaceae</taxon>
        <taxon>Thiothrix</taxon>
    </lineage>
</organism>
<accession>A0ABX7WYQ1</accession>
<keyword evidence="3" id="KW-1185">Reference proteome</keyword>
<dbReference type="InterPro" id="IPR011460">
    <property type="entry name" value="Lcl_C"/>
</dbReference>
<gene>
    <name evidence="2" type="ORF">J8380_11285</name>
</gene>
<evidence type="ECO:0000313" key="3">
    <source>
        <dbReference type="Proteomes" id="UP000672027"/>
    </source>
</evidence>
<feature type="domain" description="Fibronectin type-III" evidence="1">
    <location>
        <begin position="1165"/>
        <end position="1263"/>
    </location>
</feature>
<protein>
    <submittedName>
        <fullName evidence="2">DUF1566 domain-containing protein</fullName>
    </submittedName>
</protein>
<dbReference type="SUPFAM" id="SSF103647">
    <property type="entry name" value="TSP type-3 repeat"/>
    <property type="match status" value="1"/>
</dbReference>